<dbReference type="GO" id="GO:0008967">
    <property type="term" value="F:phosphoglycolate phosphatase activity"/>
    <property type="evidence" value="ECO:0007669"/>
    <property type="project" value="UniProtKB-EC"/>
</dbReference>
<evidence type="ECO:0000256" key="2">
    <source>
        <dbReference type="ARBA" id="ARBA00004818"/>
    </source>
</evidence>
<dbReference type="PANTHER" id="PTHR43434">
    <property type="entry name" value="PHOSPHOGLYCOLATE PHOSPHATASE"/>
    <property type="match status" value="1"/>
</dbReference>
<evidence type="ECO:0000256" key="6">
    <source>
        <dbReference type="ARBA" id="ARBA00022723"/>
    </source>
</evidence>
<evidence type="ECO:0000256" key="7">
    <source>
        <dbReference type="ARBA" id="ARBA00022801"/>
    </source>
</evidence>
<keyword evidence="7" id="KW-0378">Hydrolase</keyword>
<dbReference type="InterPro" id="IPR006439">
    <property type="entry name" value="HAD-SF_hydro_IA"/>
</dbReference>
<evidence type="ECO:0000256" key="4">
    <source>
        <dbReference type="ARBA" id="ARBA00013078"/>
    </source>
</evidence>
<dbReference type="EC" id="3.1.3.18" evidence="4"/>
<dbReference type="Gene3D" id="1.10.150.240">
    <property type="entry name" value="Putative phosphatase, domain 2"/>
    <property type="match status" value="1"/>
</dbReference>
<dbReference type="HOGENOM" id="CLU_045011_19_1_4"/>
<comment type="function">
    <text evidence="10">Specifically catalyzes the dephosphorylation of 2-phosphoglycolate. Is involved in the dissimilation of the intracellular 2-phosphoglycolate formed during the DNA repair of 3'-phosphoglycolate ends, a major class of DNA lesions induced by oxidative stress.</text>
</comment>
<dbReference type="GO" id="GO:0046872">
    <property type="term" value="F:metal ion binding"/>
    <property type="evidence" value="ECO:0007669"/>
    <property type="project" value="UniProtKB-KW"/>
</dbReference>
<evidence type="ECO:0000256" key="10">
    <source>
        <dbReference type="ARBA" id="ARBA00059247"/>
    </source>
</evidence>
<reference evidence="11 12" key="1">
    <citation type="submission" date="2010-12" db="EMBL/GenBank/DDBJ databases">
        <authorList>
            <person name="Muzny D."/>
            <person name="Qin X."/>
            <person name="Deng J."/>
            <person name="Jiang H."/>
            <person name="Liu Y."/>
            <person name="Qu J."/>
            <person name="Song X.-Z."/>
            <person name="Zhang L."/>
            <person name="Thornton R."/>
            <person name="Coyle M."/>
            <person name="Francisco L."/>
            <person name="Jackson L."/>
            <person name="Javaid M."/>
            <person name="Korchina V."/>
            <person name="Kovar C."/>
            <person name="Mata R."/>
            <person name="Mathew T."/>
            <person name="Ngo R."/>
            <person name="Nguyen L."/>
            <person name="Nguyen N."/>
            <person name="Okwuonu G."/>
            <person name="Ongeri F."/>
            <person name="Pham C."/>
            <person name="Simmons D."/>
            <person name="Wilczek-Boney K."/>
            <person name="Hale W."/>
            <person name="Jakkamsetti A."/>
            <person name="Pham P."/>
            <person name="Ruth R."/>
            <person name="San Lucas F."/>
            <person name="Warren J."/>
            <person name="Zhang J."/>
            <person name="Zhao Z."/>
            <person name="Zhou C."/>
            <person name="Zhu D."/>
            <person name="Lee S."/>
            <person name="Bess C."/>
            <person name="Blankenburg K."/>
            <person name="Forbes L."/>
            <person name="Fu Q."/>
            <person name="Gubbala S."/>
            <person name="Hirani K."/>
            <person name="Jayaseelan J.C."/>
            <person name="Lara F."/>
            <person name="Munidasa M."/>
            <person name="Palculict T."/>
            <person name="Patil S."/>
            <person name="Pu L.-L."/>
            <person name="Saada N."/>
            <person name="Tang L."/>
            <person name="Weissenberger G."/>
            <person name="Zhu Y."/>
            <person name="Hemphill L."/>
            <person name="Shang Y."/>
            <person name="Youmans B."/>
            <person name="Ayvaz T."/>
            <person name="Ross M."/>
            <person name="Santibanez J."/>
            <person name="Aqrawi P."/>
            <person name="Gross S."/>
            <person name="Joshi V."/>
            <person name="Fowler G."/>
            <person name="Nazareth L."/>
            <person name="Reid J."/>
            <person name="Worley K."/>
            <person name="Petrosino J."/>
            <person name="Highlander S."/>
            <person name="Gibbs R."/>
        </authorList>
    </citation>
    <scope>NUCLEOTIDE SEQUENCE [LARGE SCALE GENOMIC DNA]</scope>
    <source>
        <strain evidence="11 12">ATCC 51599</strain>
    </source>
</reference>
<comment type="pathway">
    <text evidence="2">Organic acid metabolism; glycolate biosynthesis; glycolate from 2-phosphoglycolate: step 1/1.</text>
</comment>
<protein>
    <recommendedName>
        <fullName evidence="4">phosphoglycolate phosphatase</fullName>
        <ecNumber evidence="4">3.1.3.18</ecNumber>
    </recommendedName>
</protein>
<keyword evidence="9" id="KW-0119">Carbohydrate metabolism</keyword>
<dbReference type="FunFam" id="3.40.50.1000:FF:000022">
    <property type="entry name" value="Phosphoglycolate phosphatase"/>
    <property type="match status" value="1"/>
</dbReference>
<evidence type="ECO:0000256" key="1">
    <source>
        <dbReference type="ARBA" id="ARBA00000830"/>
    </source>
</evidence>
<keyword evidence="12" id="KW-1185">Reference proteome</keyword>
<accession>E7RXJ3</accession>
<dbReference type="SFLD" id="SFLDG01135">
    <property type="entry name" value="C1.5.6:_HAD__Beta-PGM__Phospha"/>
    <property type="match status" value="1"/>
</dbReference>
<dbReference type="Gene3D" id="3.40.50.1000">
    <property type="entry name" value="HAD superfamily/HAD-like"/>
    <property type="match status" value="1"/>
</dbReference>
<evidence type="ECO:0000313" key="11">
    <source>
        <dbReference type="EMBL" id="EFV94989.1"/>
    </source>
</evidence>
<dbReference type="SFLD" id="SFLDS00003">
    <property type="entry name" value="Haloacid_Dehalogenase"/>
    <property type="match status" value="1"/>
</dbReference>
<dbReference type="AlphaFoldDB" id="E7RXJ3"/>
<dbReference type="GO" id="GO:0006281">
    <property type="term" value="P:DNA repair"/>
    <property type="evidence" value="ECO:0007669"/>
    <property type="project" value="TreeGrafter"/>
</dbReference>
<dbReference type="NCBIfam" id="TIGR01549">
    <property type="entry name" value="HAD-SF-IA-v1"/>
    <property type="match status" value="1"/>
</dbReference>
<dbReference type="eggNOG" id="COG0546">
    <property type="taxonomic scope" value="Bacteria"/>
</dbReference>
<dbReference type="RefSeq" id="WP_005673677.1">
    <property type="nucleotide sequence ID" value="NZ_CP146288.1"/>
</dbReference>
<dbReference type="GO" id="GO:0005829">
    <property type="term" value="C:cytosol"/>
    <property type="evidence" value="ECO:0007669"/>
    <property type="project" value="TreeGrafter"/>
</dbReference>
<dbReference type="GO" id="GO:0019253">
    <property type="term" value="P:reductive pentose-phosphate cycle"/>
    <property type="evidence" value="ECO:0007669"/>
    <property type="project" value="UniProtKB-KW"/>
</dbReference>
<dbReference type="InterPro" id="IPR050155">
    <property type="entry name" value="HAD-like_hydrolase_sf"/>
</dbReference>
<dbReference type="InterPro" id="IPR041492">
    <property type="entry name" value="HAD_2"/>
</dbReference>
<dbReference type="SUPFAM" id="SSF56784">
    <property type="entry name" value="HAD-like"/>
    <property type="match status" value="1"/>
</dbReference>
<evidence type="ECO:0000313" key="12">
    <source>
        <dbReference type="Proteomes" id="UP000011021"/>
    </source>
</evidence>
<dbReference type="SFLD" id="SFLDG01129">
    <property type="entry name" value="C1.5:_HAD__Beta-PGM__Phosphata"/>
    <property type="match status" value="1"/>
</dbReference>
<dbReference type="Proteomes" id="UP000011021">
    <property type="component" value="Unassembled WGS sequence"/>
</dbReference>
<dbReference type="InterPro" id="IPR023198">
    <property type="entry name" value="PGP-like_dom2"/>
</dbReference>
<keyword evidence="5" id="KW-0113">Calvin cycle</keyword>
<comment type="catalytic activity">
    <reaction evidence="1">
        <text>2-phosphoglycolate + H2O = glycolate + phosphate</text>
        <dbReference type="Rhea" id="RHEA:14369"/>
        <dbReference type="ChEBI" id="CHEBI:15377"/>
        <dbReference type="ChEBI" id="CHEBI:29805"/>
        <dbReference type="ChEBI" id="CHEBI:43474"/>
        <dbReference type="ChEBI" id="CHEBI:58033"/>
        <dbReference type="EC" id="3.1.3.18"/>
    </reaction>
</comment>
<dbReference type="EMBL" id="AEQP01000008">
    <property type="protein sequence ID" value="EFV94989.1"/>
    <property type="molecule type" value="Genomic_DNA"/>
</dbReference>
<comment type="subunit">
    <text evidence="3">Homotrimer.</text>
</comment>
<evidence type="ECO:0000256" key="3">
    <source>
        <dbReference type="ARBA" id="ARBA00011233"/>
    </source>
</evidence>
<evidence type="ECO:0000256" key="5">
    <source>
        <dbReference type="ARBA" id="ARBA00022567"/>
    </source>
</evidence>
<keyword evidence="8" id="KW-0460">Magnesium</keyword>
<keyword evidence="6" id="KW-0479">Metal-binding</keyword>
<dbReference type="Pfam" id="PF13419">
    <property type="entry name" value="HAD_2"/>
    <property type="match status" value="1"/>
</dbReference>
<dbReference type="PANTHER" id="PTHR43434:SF23">
    <property type="entry name" value="PHOSPHOGLYCOLATE PHOSPHATASE"/>
    <property type="match status" value="1"/>
</dbReference>
<gene>
    <name evidence="11" type="ORF">HMPREF0551_1406</name>
</gene>
<proteinExistence type="predicted"/>
<name>E7RXJ3_9BURK</name>
<dbReference type="InterPro" id="IPR036412">
    <property type="entry name" value="HAD-like_sf"/>
</dbReference>
<sequence length="225" mass="24832">MPQLKTRPAAVFFDLDGTLVDTADDLAAPVNHMREARGLKPLPLEEYRPFASAGSRGLLHIGLGATADDPDYPALRTEFLNRYEQEIAVHSRLFDGMPALLAWLETNGIRWGVISNKLEYLVHKLVQQLGLGHRVALAYGGDTAPRAKPWPDPLKMALKETELTARQCVYIGDDLRDIQAAHAVDMPAVAAAYGYGNPNEIPHWKADHVVNSPQELLAMLKRLPA</sequence>
<dbReference type="InterPro" id="IPR023214">
    <property type="entry name" value="HAD_sf"/>
</dbReference>
<dbReference type="STRING" id="887898.HMPREF0551_1406"/>
<evidence type="ECO:0000256" key="8">
    <source>
        <dbReference type="ARBA" id="ARBA00022842"/>
    </source>
</evidence>
<evidence type="ECO:0000256" key="9">
    <source>
        <dbReference type="ARBA" id="ARBA00023277"/>
    </source>
</evidence>
<organism evidence="11 12">
    <name type="scientific">Lautropia mirabilis ATCC 51599</name>
    <dbReference type="NCBI Taxonomy" id="887898"/>
    <lineage>
        <taxon>Bacteria</taxon>
        <taxon>Pseudomonadati</taxon>
        <taxon>Pseudomonadota</taxon>
        <taxon>Betaproteobacteria</taxon>
        <taxon>Burkholderiales</taxon>
        <taxon>Burkholderiaceae</taxon>
        <taxon>Lautropia</taxon>
    </lineage>
</organism>
<comment type="caution">
    <text evidence="11">The sequence shown here is derived from an EMBL/GenBank/DDBJ whole genome shotgun (WGS) entry which is preliminary data.</text>
</comment>